<dbReference type="PANTHER" id="PTHR46481:SF10">
    <property type="entry name" value="ZINC FINGER BED DOMAIN-CONTAINING PROTEIN 39"/>
    <property type="match status" value="1"/>
</dbReference>
<evidence type="ECO:0000256" key="2">
    <source>
        <dbReference type="ARBA" id="ARBA00022723"/>
    </source>
</evidence>
<dbReference type="Pfam" id="PF04937">
    <property type="entry name" value="DUF659"/>
    <property type="match status" value="1"/>
</dbReference>
<dbReference type="GO" id="GO:0016874">
    <property type="term" value="F:ligase activity"/>
    <property type="evidence" value="ECO:0007669"/>
    <property type="project" value="UniProtKB-KW"/>
</dbReference>
<keyword evidence="10" id="KW-1185">Reference proteome</keyword>
<dbReference type="PANTHER" id="PTHR46481">
    <property type="entry name" value="ZINC FINGER BED DOMAIN-CONTAINING PROTEIN 4"/>
    <property type="match status" value="1"/>
</dbReference>
<dbReference type="SUPFAM" id="SSF53098">
    <property type="entry name" value="Ribonuclease H-like"/>
    <property type="match status" value="1"/>
</dbReference>
<feature type="domain" description="HAT C-terminal dimerisation" evidence="8">
    <location>
        <begin position="476"/>
        <end position="547"/>
    </location>
</feature>
<evidence type="ECO:0000256" key="3">
    <source>
        <dbReference type="ARBA" id="ARBA00022771"/>
    </source>
</evidence>
<reference evidence="9" key="2">
    <citation type="journal article" date="2023" name="BMC Genomics">
        <title>Pest status, molecular evolution, and epigenetic factors derived from the genome assembly of Frankliniella fusca, a thysanopteran phytovirus vector.</title>
        <authorList>
            <person name="Catto M.A."/>
            <person name="Labadie P.E."/>
            <person name="Jacobson A.L."/>
            <person name="Kennedy G.G."/>
            <person name="Srinivasan R."/>
            <person name="Hunt B.G."/>
        </authorList>
    </citation>
    <scope>NUCLEOTIDE SEQUENCE</scope>
    <source>
        <strain evidence="9">PL_HMW_Pooled</strain>
    </source>
</reference>
<dbReference type="Proteomes" id="UP001219518">
    <property type="component" value="Unassembled WGS sequence"/>
</dbReference>
<dbReference type="EMBL" id="JAHWGI010000505">
    <property type="protein sequence ID" value="KAK3916270.1"/>
    <property type="molecule type" value="Genomic_DNA"/>
</dbReference>
<evidence type="ECO:0000313" key="9">
    <source>
        <dbReference type="EMBL" id="KAK3916270.1"/>
    </source>
</evidence>
<feature type="domain" description="DUF659" evidence="7">
    <location>
        <begin position="114"/>
        <end position="262"/>
    </location>
</feature>
<gene>
    <name evidence="9" type="ORF">KUF71_006138</name>
</gene>
<evidence type="ECO:0000256" key="4">
    <source>
        <dbReference type="ARBA" id="ARBA00022833"/>
    </source>
</evidence>
<keyword evidence="3" id="KW-0863">Zinc-finger</keyword>
<reference evidence="9" key="1">
    <citation type="submission" date="2021-07" db="EMBL/GenBank/DDBJ databases">
        <authorList>
            <person name="Catto M.A."/>
            <person name="Jacobson A."/>
            <person name="Kennedy G."/>
            <person name="Labadie P."/>
            <person name="Hunt B.G."/>
            <person name="Srinivasan R."/>
        </authorList>
    </citation>
    <scope>NUCLEOTIDE SEQUENCE</scope>
    <source>
        <strain evidence="9">PL_HMW_Pooled</strain>
        <tissue evidence="9">Head</tissue>
    </source>
</reference>
<name>A0AAE1H7R0_9NEOP</name>
<evidence type="ECO:0000313" key="10">
    <source>
        <dbReference type="Proteomes" id="UP001219518"/>
    </source>
</evidence>
<dbReference type="InterPro" id="IPR052035">
    <property type="entry name" value="ZnF_BED_domain_contain"/>
</dbReference>
<feature type="compositionally biased region" description="Acidic residues" evidence="6">
    <location>
        <begin position="588"/>
        <end position="609"/>
    </location>
</feature>
<evidence type="ECO:0000256" key="1">
    <source>
        <dbReference type="ARBA" id="ARBA00004123"/>
    </source>
</evidence>
<organism evidence="9 10">
    <name type="scientific">Frankliniella fusca</name>
    <dbReference type="NCBI Taxonomy" id="407009"/>
    <lineage>
        <taxon>Eukaryota</taxon>
        <taxon>Metazoa</taxon>
        <taxon>Ecdysozoa</taxon>
        <taxon>Arthropoda</taxon>
        <taxon>Hexapoda</taxon>
        <taxon>Insecta</taxon>
        <taxon>Pterygota</taxon>
        <taxon>Neoptera</taxon>
        <taxon>Paraneoptera</taxon>
        <taxon>Thysanoptera</taxon>
        <taxon>Terebrantia</taxon>
        <taxon>Thripoidea</taxon>
        <taxon>Thripidae</taxon>
        <taxon>Frankliniella</taxon>
    </lineage>
</organism>
<feature type="compositionally biased region" description="Acidic residues" evidence="6">
    <location>
        <begin position="623"/>
        <end position="636"/>
    </location>
</feature>
<dbReference type="GO" id="GO:0005634">
    <property type="term" value="C:nucleus"/>
    <property type="evidence" value="ECO:0007669"/>
    <property type="project" value="UniProtKB-SubCell"/>
</dbReference>
<keyword evidence="4" id="KW-0862">Zinc</keyword>
<dbReference type="InterPro" id="IPR008906">
    <property type="entry name" value="HATC_C_dom"/>
</dbReference>
<feature type="compositionally biased region" description="Low complexity" evidence="6">
    <location>
        <begin position="21"/>
        <end position="39"/>
    </location>
</feature>
<feature type="region of interest" description="Disordered" evidence="6">
    <location>
        <begin position="1"/>
        <end position="57"/>
    </location>
</feature>
<dbReference type="Pfam" id="PF05699">
    <property type="entry name" value="Dimer_Tnp_hAT"/>
    <property type="match status" value="1"/>
</dbReference>
<evidence type="ECO:0000256" key="6">
    <source>
        <dbReference type="SAM" id="MobiDB-lite"/>
    </source>
</evidence>
<keyword evidence="9" id="KW-0436">Ligase</keyword>
<keyword evidence="5" id="KW-0539">Nucleus</keyword>
<evidence type="ECO:0000259" key="8">
    <source>
        <dbReference type="Pfam" id="PF05699"/>
    </source>
</evidence>
<dbReference type="InterPro" id="IPR012337">
    <property type="entry name" value="RNaseH-like_sf"/>
</dbReference>
<comment type="caution">
    <text evidence="9">The sequence shown here is derived from an EMBL/GenBank/DDBJ whole genome shotgun (WGS) entry which is preliminary data.</text>
</comment>
<evidence type="ECO:0000256" key="5">
    <source>
        <dbReference type="ARBA" id="ARBA00023242"/>
    </source>
</evidence>
<keyword evidence="2" id="KW-0479">Metal-binding</keyword>
<comment type="subcellular location">
    <subcellularLocation>
        <location evidence="1">Nucleus</location>
    </subcellularLocation>
</comment>
<protein>
    <submittedName>
        <fullName evidence="9">E3 SUMO-protein ligase ZBED1</fullName>
    </submittedName>
</protein>
<accession>A0AAE1H7R0</accession>
<dbReference type="GO" id="GO:0008270">
    <property type="term" value="F:zinc ion binding"/>
    <property type="evidence" value="ECO:0007669"/>
    <property type="project" value="UniProtKB-KW"/>
</dbReference>
<sequence>MQSSAQDEDDPSADVDSRETVSGATTSSSSLGSSRSLGVGASGEGDGPSPPKRQRTATAGMTKFVDTMTPEEKEQIDESLARAVYAKGLPLSVFEGGHFQKAFNRLRPAYVKPPSRYKLSGPLLDKEYAKIEAINKEKFQSSKCKAVMLDGCANTRTEHVINFIVCTPEPIFYNYKIVGDSVENHEFIATEIKKVLRDVNEKNVFLLVTDNAAVMKAAWEVIETEFPHITAVGCAAHCLNLLFKDLVAIPKLSKLILVANSIVKAIKKSYRNLAVFREKQKAKYGNLSISLKLASKTRWAGSAITLNSLMRNKAAIQETVVNDDLTFKETVRQWALDNTKFWERVKIALDMLKPLHACVTLIESNKALLSDVFYLTKKYSTAVTTNLRNLRFKRTDRQNVKRILRERESFTVKPIHKASFLLDPRYREQENMLSDDDVIEAIDFITKMSEHLELNEGAVTANLAELRTKTGFFGRESVWSAAERMAPNIWWDGICSRQPLAPIAGRLLSLPPSAAESERNWKLLKYIHSKPRNRLQNERVKKLVALKAGLNGESKGPVNKPFFTVAEIDTFFESYLPGESTLVRADGQGEEEVDSEAEEDDPDDDELESDGSLSDLEAGSDWSEGDELSGDEDEEPPSPPRRRQQSPPGPPPRRSTRCRR</sequence>
<proteinExistence type="predicted"/>
<dbReference type="InterPro" id="IPR007021">
    <property type="entry name" value="DUF659"/>
</dbReference>
<dbReference type="AlphaFoldDB" id="A0AAE1H7R0"/>
<dbReference type="GO" id="GO:0046983">
    <property type="term" value="F:protein dimerization activity"/>
    <property type="evidence" value="ECO:0007669"/>
    <property type="project" value="InterPro"/>
</dbReference>
<feature type="compositionally biased region" description="Acidic residues" evidence="6">
    <location>
        <begin position="1"/>
        <end position="13"/>
    </location>
</feature>
<evidence type="ECO:0000259" key="7">
    <source>
        <dbReference type="Pfam" id="PF04937"/>
    </source>
</evidence>
<feature type="region of interest" description="Disordered" evidence="6">
    <location>
        <begin position="586"/>
        <end position="660"/>
    </location>
</feature>